<dbReference type="RefSeq" id="WP_070230651.1">
    <property type="nucleotide sequence ID" value="NZ_BJYO01000007.1"/>
</dbReference>
<dbReference type="GO" id="GO:0005886">
    <property type="term" value="C:plasma membrane"/>
    <property type="evidence" value="ECO:0007669"/>
    <property type="project" value="UniProtKB-SubCell"/>
</dbReference>
<dbReference type="InterPro" id="IPR007168">
    <property type="entry name" value="Phageshock_PspC_N"/>
</dbReference>
<dbReference type="PANTHER" id="PTHR33885:SF3">
    <property type="entry name" value="PHAGE SHOCK PROTEIN C"/>
    <property type="match status" value="1"/>
</dbReference>
<dbReference type="PANTHER" id="PTHR33885">
    <property type="entry name" value="PHAGE SHOCK PROTEIN C"/>
    <property type="match status" value="1"/>
</dbReference>
<keyword evidence="7" id="KW-1185">Reference proteome</keyword>
<organism evidence="6 7">
    <name type="scientific">Weissella soli</name>
    <dbReference type="NCBI Taxonomy" id="155866"/>
    <lineage>
        <taxon>Bacteria</taxon>
        <taxon>Bacillati</taxon>
        <taxon>Bacillota</taxon>
        <taxon>Bacilli</taxon>
        <taxon>Lactobacillales</taxon>
        <taxon>Lactobacillaceae</taxon>
        <taxon>Weissella</taxon>
    </lineage>
</organism>
<evidence type="ECO:0000256" key="1">
    <source>
        <dbReference type="ARBA" id="ARBA00004162"/>
    </source>
</evidence>
<dbReference type="KEGG" id="wso:WSWS_01489"/>
<keyword evidence="2" id="KW-1003">Cell membrane</keyword>
<evidence type="ECO:0000313" key="7">
    <source>
        <dbReference type="Proteomes" id="UP000254912"/>
    </source>
</evidence>
<dbReference type="AlphaFoldDB" id="A0A288QCK6"/>
<keyword evidence="4" id="KW-1133">Transmembrane helix</keyword>
<evidence type="ECO:0000313" key="6">
    <source>
        <dbReference type="EMBL" id="RDL01082.1"/>
    </source>
</evidence>
<evidence type="ECO:0000256" key="4">
    <source>
        <dbReference type="ARBA" id="ARBA00022989"/>
    </source>
</evidence>
<evidence type="ECO:0000256" key="5">
    <source>
        <dbReference type="ARBA" id="ARBA00023136"/>
    </source>
</evidence>
<keyword evidence="3" id="KW-0812">Transmembrane</keyword>
<dbReference type="GeneID" id="94546673"/>
<reference evidence="6 7" key="1">
    <citation type="submission" date="2018-07" db="EMBL/GenBank/DDBJ databases">
        <title>Genomic Encyclopedia of Type Strains, Phase III (KMG-III): the genomes of soil and plant-associated and newly described type strains.</title>
        <authorList>
            <person name="Whitman W."/>
        </authorList>
    </citation>
    <scope>NUCLEOTIDE SEQUENCE [LARGE SCALE GENOMIC DNA]</scope>
    <source>
        <strain evidence="6 7">CECT 7031</strain>
    </source>
</reference>
<evidence type="ECO:0000256" key="3">
    <source>
        <dbReference type="ARBA" id="ARBA00022692"/>
    </source>
</evidence>
<protein>
    <submittedName>
        <fullName evidence="6">Phage shock protein C (PspC) family protein</fullName>
    </submittedName>
</protein>
<dbReference type="EMBL" id="QRAS01000005">
    <property type="protein sequence ID" value="RDL01082.1"/>
    <property type="molecule type" value="Genomic_DNA"/>
</dbReference>
<keyword evidence="5" id="KW-0472">Membrane</keyword>
<comment type="caution">
    <text evidence="6">The sequence shown here is derived from an EMBL/GenBank/DDBJ whole genome shotgun (WGS) entry which is preliminary data.</text>
</comment>
<comment type="subcellular location">
    <subcellularLocation>
        <location evidence="1">Cell membrane</location>
        <topology evidence="1">Single-pass membrane protein</topology>
    </subcellularLocation>
</comment>
<dbReference type="InterPro" id="IPR052027">
    <property type="entry name" value="PspC"/>
</dbReference>
<sequence length="87" mass="9790">MTPKKWYKNPNDKVIAGVLSGLVDYLGWHIDLSLVRIIYTLLALMSSGLFVVLYIVAAIILPTKPTHYSSAVIDDEDVYTHPEDEEI</sequence>
<gene>
    <name evidence="6" type="ORF">DFP99_1553</name>
</gene>
<proteinExistence type="predicted"/>
<name>A0A288QCK6_9LACO</name>
<dbReference type="Proteomes" id="UP000254912">
    <property type="component" value="Unassembled WGS sequence"/>
</dbReference>
<dbReference type="Pfam" id="PF04024">
    <property type="entry name" value="PspC"/>
    <property type="match status" value="1"/>
</dbReference>
<evidence type="ECO:0000256" key="2">
    <source>
        <dbReference type="ARBA" id="ARBA00022475"/>
    </source>
</evidence>
<accession>A0A288QCK6</accession>